<dbReference type="PANTHER" id="PTHR24220">
    <property type="entry name" value="IMPORT ATP-BINDING PROTEIN"/>
    <property type="match status" value="1"/>
</dbReference>
<evidence type="ECO:0000256" key="1">
    <source>
        <dbReference type="ARBA" id="ARBA00002579"/>
    </source>
</evidence>
<evidence type="ECO:0000259" key="6">
    <source>
        <dbReference type="PROSITE" id="PS50893"/>
    </source>
</evidence>
<evidence type="ECO:0000256" key="3">
    <source>
        <dbReference type="ARBA" id="ARBA00020019"/>
    </source>
</evidence>
<evidence type="ECO:0000313" key="7">
    <source>
        <dbReference type="EMBL" id="GGF94115.1"/>
    </source>
</evidence>
<comment type="function">
    <text evidence="1">Part of the ABC transporter FtsEX involved in cellular division. Important for assembly or stability of the septal ring.</text>
</comment>
<reference evidence="7" key="1">
    <citation type="journal article" date="2014" name="Int. J. Syst. Evol. Microbiol.">
        <title>Complete genome sequence of Corynebacterium casei LMG S-19264T (=DSM 44701T), isolated from a smear-ripened cheese.</title>
        <authorList>
            <consortium name="US DOE Joint Genome Institute (JGI-PGF)"/>
            <person name="Walter F."/>
            <person name="Albersmeier A."/>
            <person name="Kalinowski J."/>
            <person name="Ruckert C."/>
        </authorList>
    </citation>
    <scope>NUCLEOTIDE SEQUENCE</scope>
    <source>
        <strain evidence="7">CGMCC 1.12726</strain>
    </source>
</reference>
<dbReference type="SUPFAM" id="SSF52540">
    <property type="entry name" value="P-loop containing nucleoside triphosphate hydrolases"/>
    <property type="match status" value="1"/>
</dbReference>
<keyword evidence="8" id="KW-1185">Reference proteome</keyword>
<evidence type="ECO:0000256" key="4">
    <source>
        <dbReference type="ARBA" id="ARBA00022741"/>
    </source>
</evidence>
<evidence type="ECO:0000313" key="8">
    <source>
        <dbReference type="Proteomes" id="UP000632858"/>
    </source>
</evidence>
<evidence type="ECO:0000256" key="2">
    <source>
        <dbReference type="ARBA" id="ARBA00005417"/>
    </source>
</evidence>
<dbReference type="Pfam" id="PF00005">
    <property type="entry name" value="ABC_tran"/>
    <property type="match status" value="1"/>
</dbReference>
<dbReference type="GO" id="GO:0016887">
    <property type="term" value="F:ATP hydrolysis activity"/>
    <property type="evidence" value="ECO:0007669"/>
    <property type="project" value="InterPro"/>
</dbReference>
<comment type="similarity">
    <text evidence="2">Belongs to the ABC transporter superfamily.</text>
</comment>
<dbReference type="PROSITE" id="PS50893">
    <property type="entry name" value="ABC_TRANSPORTER_2"/>
    <property type="match status" value="1"/>
</dbReference>
<dbReference type="InterPro" id="IPR027417">
    <property type="entry name" value="P-loop_NTPase"/>
</dbReference>
<sequence length="229" mass="24763">MTLLRFDGVGKTYPGGHRALDDLSFSVQAGEMVFITGHSGAGKSTLLKLAHLSERPSAGSVWFDGKNLERVRGKQVALHRRRLGVVHQDHCLLLDRTVADNVALPLLIAGLAPAEIQRRVRHALDSLGLAERAGHRSTDISTGEQQRVGIARAMALQPALLLADEPTGNLDPSLAADIMNQLVGLCRQGTAVVIASHDLALVKRMKKRVLVIDKGRLMDDISPEELADE</sequence>
<feature type="domain" description="ABC transporter" evidence="6">
    <location>
        <begin position="4"/>
        <end position="229"/>
    </location>
</feature>
<name>A0A917FQ07_9GAMM</name>
<protein>
    <recommendedName>
        <fullName evidence="3">Cell division ATP-binding protein FtsE</fullName>
    </recommendedName>
</protein>
<dbReference type="Gene3D" id="3.40.50.300">
    <property type="entry name" value="P-loop containing nucleotide triphosphate hydrolases"/>
    <property type="match status" value="1"/>
</dbReference>
<keyword evidence="5 7" id="KW-0067">ATP-binding</keyword>
<keyword evidence="4" id="KW-0547">Nucleotide-binding</keyword>
<accession>A0A917FQ07</accession>
<dbReference type="GO" id="GO:0022857">
    <property type="term" value="F:transmembrane transporter activity"/>
    <property type="evidence" value="ECO:0007669"/>
    <property type="project" value="TreeGrafter"/>
</dbReference>
<dbReference type="GO" id="GO:0005524">
    <property type="term" value="F:ATP binding"/>
    <property type="evidence" value="ECO:0007669"/>
    <property type="project" value="UniProtKB-KW"/>
</dbReference>
<dbReference type="RefSeq" id="WP_188449500.1">
    <property type="nucleotide sequence ID" value="NZ_BMFO01000003.1"/>
</dbReference>
<dbReference type="AlphaFoldDB" id="A0A917FQ07"/>
<proteinExistence type="inferred from homology"/>
<dbReference type="PANTHER" id="PTHR24220:SF470">
    <property type="entry name" value="CELL DIVISION ATP-BINDING PROTEIN FTSE"/>
    <property type="match status" value="1"/>
</dbReference>
<dbReference type="SMART" id="SM00382">
    <property type="entry name" value="AAA"/>
    <property type="match status" value="1"/>
</dbReference>
<dbReference type="InterPro" id="IPR015854">
    <property type="entry name" value="ABC_transpr_LolD-like"/>
</dbReference>
<gene>
    <name evidence="7" type="primary">ftsE</name>
    <name evidence="7" type="ORF">GCM10010960_14850</name>
</gene>
<organism evidence="7 8">
    <name type="scientific">Arenimonas maotaiensis</name>
    <dbReference type="NCBI Taxonomy" id="1446479"/>
    <lineage>
        <taxon>Bacteria</taxon>
        <taxon>Pseudomonadati</taxon>
        <taxon>Pseudomonadota</taxon>
        <taxon>Gammaproteobacteria</taxon>
        <taxon>Lysobacterales</taxon>
        <taxon>Lysobacteraceae</taxon>
        <taxon>Arenimonas</taxon>
    </lineage>
</organism>
<dbReference type="InterPro" id="IPR003593">
    <property type="entry name" value="AAA+_ATPase"/>
</dbReference>
<dbReference type="EMBL" id="BMFO01000003">
    <property type="protein sequence ID" value="GGF94115.1"/>
    <property type="molecule type" value="Genomic_DNA"/>
</dbReference>
<comment type="caution">
    <text evidence="7">The sequence shown here is derived from an EMBL/GenBank/DDBJ whole genome shotgun (WGS) entry which is preliminary data.</text>
</comment>
<dbReference type="InterPro" id="IPR003439">
    <property type="entry name" value="ABC_transporter-like_ATP-bd"/>
</dbReference>
<evidence type="ECO:0000256" key="5">
    <source>
        <dbReference type="ARBA" id="ARBA00022840"/>
    </source>
</evidence>
<dbReference type="Proteomes" id="UP000632858">
    <property type="component" value="Unassembled WGS sequence"/>
</dbReference>
<dbReference type="FunFam" id="3.40.50.300:FF:000056">
    <property type="entry name" value="Cell division ATP-binding protein FtsE"/>
    <property type="match status" value="1"/>
</dbReference>
<dbReference type="GO" id="GO:0005886">
    <property type="term" value="C:plasma membrane"/>
    <property type="evidence" value="ECO:0007669"/>
    <property type="project" value="UniProtKB-ARBA"/>
</dbReference>
<reference evidence="7" key="2">
    <citation type="submission" date="2020-09" db="EMBL/GenBank/DDBJ databases">
        <authorList>
            <person name="Sun Q."/>
            <person name="Zhou Y."/>
        </authorList>
    </citation>
    <scope>NUCLEOTIDE SEQUENCE</scope>
    <source>
        <strain evidence="7">CGMCC 1.12726</strain>
    </source>
</reference>